<dbReference type="EMBL" id="WNKU01000066">
    <property type="protein sequence ID" value="MTV51049.1"/>
    <property type="molecule type" value="Genomic_DNA"/>
</dbReference>
<gene>
    <name evidence="1" type="ORF">GJ688_19310</name>
</gene>
<evidence type="ECO:0000313" key="2">
    <source>
        <dbReference type="Proteomes" id="UP000430670"/>
    </source>
</evidence>
<evidence type="ECO:0008006" key="3">
    <source>
        <dbReference type="Google" id="ProtNLM"/>
    </source>
</evidence>
<accession>A0A6I3SQ65</accession>
<proteinExistence type="predicted"/>
<dbReference type="InterPro" id="IPR024411">
    <property type="entry name" value="Tail_terminator_phage"/>
</dbReference>
<dbReference type="Proteomes" id="UP000430670">
    <property type="component" value="Unassembled WGS sequence"/>
</dbReference>
<dbReference type="Pfam" id="PF12691">
    <property type="entry name" value="Phage_tail_terminator_6"/>
    <property type="match status" value="1"/>
</dbReference>
<name>A0A6I3SQ65_HELMO</name>
<protein>
    <recommendedName>
        <fullName evidence="3">Minor capsid protein</fullName>
    </recommendedName>
</protein>
<keyword evidence="2" id="KW-1185">Reference proteome</keyword>
<organism evidence="1 2">
    <name type="scientific">Heliobacterium mobile</name>
    <name type="common">Heliobacillus mobilis</name>
    <dbReference type="NCBI Taxonomy" id="28064"/>
    <lineage>
        <taxon>Bacteria</taxon>
        <taxon>Bacillati</taxon>
        <taxon>Bacillota</taxon>
        <taxon>Clostridia</taxon>
        <taxon>Eubacteriales</taxon>
        <taxon>Heliobacteriaceae</taxon>
        <taxon>Heliobacterium</taxon>
    </lineage>
</organism>
<dbReference type="AlphaFoldDB" id="A0A6I3SQ65"/>
<evidence type="ECO:0000313" key="1">
    <source>
        <dbReference type="EMBL" id="MTV51049.1"/>
    </source>
</evidence>
<dbReference type="OrthoDB" id="2989795at2"/>
<sequence length="125" mass="14002">MASNMKVMDLIQYLRSGMEAVYFANRFPPTGPDDCVVVTIFGGGPPDRNIRRPSFQVMVRSKHPAQAEQKALEFLDMLHQKRGFQIGSEQVILCNAQNSAPLYAGTDENGRSFYSVNFSILLEVE</sequence>
<reference evidence="1 2" key="1">
    <citation type="submission" date="2019-11" db="EMBL/GenBank/DDBJ databases">
        <title>Whole-genome sequence of a the green, strictly anaerobic photosynthetic bacterium Heliobacillus mobilis DSM 6151.</title>
        <authorList>
            <person name="Kyndt J.A."/>
            <person name="Meyer T.E."/>
        </authorList>
    </citation>
    <scope>NUCLEOTIDE SEQUENCE [LARGE SCALE GENOMIC DNA]</scope>
    <source>
        <strain evidence="1 2">DSM 6151</strain>
    </source>
</reference>
<comment type="caution">
    <text evidence="1">The sequence shown here is derived from an EMBL/GenBank/DDBJ whole genome shotgun (WGS) entry which is preliminary data.</text>
</comment>